<dbReference type="InterPro" id="IPR055541">
    <property type="entry name" value="DUF7117"/>
</dbReference>
<name>A0A1H8N4G4_9EURY</name>
<reference evidence="2" key="1">
    <citation type="submission" date="2016-10" db="EMBL/GenBank/DDBJ databases">
        <authorList>
            <person name="Varghese N."/>
            <person name="Submissions S."/>
        </authorList>
    </citation>
    <scope>NUCLEOTIDE SEQUENCE [LARGE SCALE GENOMIC DNA]</scope>
    <source>
        <strain evidence="2">IBRC-M 10043</strain>
    </source>
</reference>
<organism evidence="1 2">
    <name type="scientific">Halorientalis persicus</name>
    <dbReference type="NCBI Taxonomy" id="1367881"/>
    <lineage>
        <taxon>Archaea</taxon>
        <taxon>Methanobacteriati</taxon>
        <taxon>Methanobacteriota</taxon>
        <taxon>Stenosarchaea group</taxon>
        <taxon>Halobacteria</taxon>
        <taxon>Halobacteriales</taxon>
        <taxon>Haloarculaceae</taxon>
        <taxon>Halorientalis</taxon>
    </lineage>
</organism>
<gene>
    <name evidence="1" type="ORF">SAMN05216388_10108</name>
</gene>
<evidence type="ECO:0000313" key="2">
    <source>
        <dbReference type="Proteomes" id="UP000198775"/>
    </source>
</evidence>
<evidence type="ECO:0008006" key="3">
    <source>
        <dbReference type="Google" id="ProtNLM"/>
    </source>
</evidence>
<dbReference type="Proteomes" id="UP000198775">
    <property type="component" value="Unassembled WGS sequence"/>
</dbReference>
<evidence type="ECO:0000313" key="1">
    <source>
        <dbReference type="EMBL" id="SEO24343.1"/>
    </source>
</evidence>
<dbReference type="EMBL" id="FOCX01000010">
    <property type="protein sequence ID" value="SEO24343.1"/>
    <property type="molecule type" value="Genomic_DNA"/>
</dbReference>
<accession>A0A1H8N4G4</accession>
<dbReference type="AlphaFoldDB" id="A0A1H8N4G4"/>
<protein>
    <recommendedName>
        <fullName evidence="3">TFIIB-type zinc ribbon-containing protein</fullName>
    </recommendedName>
</protein>
<dbReference type="Pfam" id="PF23430">
    <property type="entry name" value="DUF7117"/>
    <property type="match status" value="1"/>
</dbReference>
<dbReference type="RefSeq" id="WP_092660236.1">
    <property type="nucleotide sequence ID" value="NZ_FOCX01000010.1"/>
</dbReference>
<keyword evidence="2" id="KW-1185">Reference proteome</keyword>
<proteinExistence type="predicted"/>
<sequence length="239" mass="26427">MKIRGDRECQSCGTRWSYYDTGSVECPQCGSLRSVGVDDRKEHTASAVSLDLTDVRDRIDDAPLSEVTADAAERCREYVRQQGFIEAGDLRPLDDTYLAALELAHTALELDRSMRIADDEEYYVLELLRGADQGERPGPSTVPESMRAARGLAYASAVADYHDELRTYLEDDPDELARDVLGSLREHRKRVDALDGDVSLADSEALIGAAQAVGHYLDEDDESALAQARHHLDNLDPDA</sequence>
<dbReference type="OrthoDB" id="341613at2157"/>